<dbReference type="OrthoDB" id="412814at2759"/>
<dbReference type="GO" id="GO:0006974">
    <property type="term" value="P:DNA damage response"/>
    <property type="evidence" value="ECO:0007669"/>
    <property type="project" value="InterPro"/>
</dbReference>
<dbReference type="Gene3D" id="2.60.120.590">
    <property type="entry name" value="Alpha-ketoglutarate-dependent dioxygenase AlkB-like"/>
    <property type="match status" value="1"/>
</dbReference>
<evidence type="ECO:0000256" key="1">
    <source>
        <dbReference type="SAM" id="MobiDB-lite"/>
    </source>
</evidence>
<feature type="compositionally biased region" description="Acidic residues" evidence="1">
    <location>
        <begin position="10"/>
        <end position="19"/>
    </location>
</feature>
<dbReference type="InterPro" id="IPR037151">
    <property type="entry name" value="AlkB-like_sf"/>
</dbReference>
<dbReference type="GO" id="GO:0005759">
    <property type="term" value="C:mitochondrial matrix"/>
    <property type="evidence" value="ECO:0007669"/>
    <property type="project" value="TreeGrafter"/>
</dbReference>
<dbReference type="Pfam" id="PF13532">
    <property type="entry name" value="2OG-FeII_Oxy_2"/>
    <property type="match status" value="1"/>
</dbReference>
<keyword evidence="4" id="KW-1185">Reference proteome</keyword>
<feature type="domain" description="Alpha-ketoglutarate-dependent dioxygenase AlkB-like" evidence="2">
    <location>
        <begin position="67"/>
        <end position="277"/>
    </location>
</feature>
<feature type="region of interest" description="Disordered" evidence="1">
    <location>
        <begin position="1"/>
        <end position="49"/>
    </location>
</feature>
<dbReference type="Proteomes" id="UP000268093">
    <property type="component" value="Unassembled WGS sequence"/>
</dbReference>
<feature type="region of interest" description="Disordered" evidence="1">
    <location>
        <begin position="290"/>
        <end position="310"/>
    </location>
</feature>
<protein>
    <recommendedName>
        <fullName evidence="2">Alpha-ketoglutarate-dependent dioxygenase AlkB-like domain-containing protein</fullName>
    </recommendedName>
</protein>
<accession>A0A433CU58</accession>
<evidence type="ECO:0000313" key="4">
    <source>
        <dbReference type="Proteomes" id="UP000268093"/>
    </source>
</evidence>
<comment type="caution">
    <text evidence="3">The sequence shown here is derived from an EMBL/GenBank/DDBJ whole genome shotgun (WGS) entry which is preliminary data.</text>
</comment>
<proteinExistence type="predicted"/>
<gene>
    <name evidence="3" type="ORF">BC936DRAFT_138286</name>
</gene>
<dbReference type="SUPFAM" id="SSF51197">
    <property type="entry name" value="Clavaminate synthase-like"/>
    <property type="match status" value="1"/>
</dbReference>
<dbReference type="PANTHER" id="PTHR21052">
    <property type="entry name" value="SPERMATOGENESIS ASSOCIATED 11-RELATED"/>
    <property type="match status" value="1"/>
</dbReference>
<feature type="compositionally biased region" description="Basic and acidic residues" evidence="1">
    <location>
        <begin position="37"/>
        <end position="47"/>
    </location>
</feature>
<dbReference type="InterPro" id="IPR032870">
    <property type="entry name" value="ALKBH7-like"/>
</dbReference>
<evidence type="ECO:0000259" key="2">
    <source>
        <dbReference type="Pfam" id="PF13532"/>
    </source>
</evidence>
<evidence type="ECO:0000313" key="3">
    <source>
        <dbReference type="EMBL" id="RUP41939.1"/>
    </source>
</evidence>
<dbReference type="EMBL" id="RBNI01012870">
    <property type="protein sequence ID" value="RUP41939.1"/>
    <property type="molecule type" value="Genomic_DNA"/>
</dbReference>
<dbReference type="PANTHER" id="PTHR21052:SF0">
    <property type="entry name" value="ALPHA-KETOGLUTARATE-DEPENDENT DIOXYGENASE ALKB HOMOLOG 7, MITOCHONDRIAL"/>
    <property type="match status" value="1"/>
</dbReference>
<organism evidence="3 4">
    <name type="scientific">Jimgerdemannia flammicorona</name>
    <dbReference type="NCBI Taxonomy" id="994334"/>
    <lineage>
        <taxon>Eukaryota</taxon>
        <taxon>Fungi</taxon>
        <taxon>Fungi incertae sedis</taxon>
        <taxon>Mucoromycota</taxon>
        <taxon>Mucoromycotina</taxon>
        <taxon>Endogonomycetes</taxon>
        <taxon>Endogonales</taxon>
        <taxon>Endogonaceae</taxon>
        <taxon>Jimgerdemannia</taxon>
    </lineage>
</organism>
<dbReference type="InterPro" id="IPR027450">
    <property type="entry name" value="AlkB-like"/>
</dbReference>
<dbReference type="GO" id="GO:0006631">
    <property type="term" value="P:fatty acid metabolic process"/>
    <property type="evidence" value="ECO:0007669"/>
    <property type="project" value="TreeGrafter"/>
</dbReference>
<sequence>MSSLNKELFGSDDDDDDEVFGAQSPFSEPDDLPPDDATGRTSHDFHPDLYTPSFDPSNLDLFPSIPGLVLLRSALTHAQQSAIVRAVIDGGYFATPEQNQTMHFGKLPPHVDWLGGWTVEVQRKLKEEGREGLFPRAIVERTPLFDQAISFRLDTILARTHSTHHPYNCLIILGEGIKSHVDLARFADGILILSLLTSCVMTMRPASEASKVATTYNTNTLTTSTVSIPVLLRPGDVLSLSGPARYDWEHGIEERMFDVLPDGERIQRGTRISVTLRRMMGDGVVISGEVEGEEERGKEKESWVTAGRRK</sequence>
<name>A0A433CU58_9FUNG</name>
<dbReference type="AlphaFoldDB" id="A0A433CU58"/>
<reference evidence="3 4" key="1">
    <citation type="journal article" date="2018" name="New Phytol.">
        <title>Phylogenomics of Endogonaceae and evolution of mycorrhizas within Mucoromycota.</title>
        <authorList>
            <person name="Chang Y."/>
            <person name="Desiro A."/>
            <person name="Na H."/>
            <person name="Sandor L."/>
            <person name="Lipzen A."/>
            <person name="Clum A."/>
            <person name="Barry K."/>
            <person name="Grigoriev I.V."/>
            <person name="Martin F.M."/>
            <person name="Stajich J.E."/>
            <person name="Smith M.E."/>
            <person name="Bonito G."/>
            <person name="Spatafora J.W."/>
        </authorList>
    </citation>
    <scope>NUCLEOTIDE SEQUENCE [LARGE SCALE GENOMIC DNA]</scope>
    <source>
        <strain evidence="3 4">GMNB39</strain>
    </source>
</reference>